<dbReference type="GO" id="GO:0003700">
    <property type="term" value="F:DNA-binding transcription factor activity"/>
    <property type="evidence" value="ECO:0007669"/>
    <property type="project" value="InterPro"/>
</dbReference>
<dbReference type="PRINTS" id="PR00598">
    <property type="entry name" value="HTHMARR"/>
</dbReference>
<dbReference type="RefSeq" id="WP_020375492.1">
    <property type="nucleotide sequence ID" value="NZ_FWWY01000001.1"/>
</dbReference>
<name>A0A1W1WD61_SULTA</name>
<evidence type="ECO:0000313" key="5">
    <source>
        <dbReference type="EMBL" id="SMC04122.1"/>
    </source>
</evidence>
<dbReference type="InterPro" id="IPR000835">
    <property type="entry name" value="HTH_MarR-typ"/>
</dbReference>
<dbReference type="AlphaFoldDB" id="A0A1W1WD61"/>
<keyword evidence="3" id="KW-0804">Transcription</keyword>
<sequence length="145" mass="16622">MAEPDILDELVIEVERFIRTGWRWRAQASFSSLNGAEVRVLMIVSRHGQMSASDLADKMGVGRPATSSVIRRLRNQGYLQQQQDTDDHRRHLLSLTPKGEQMVEELRGIRRKIWHDHLQALSVDEQRLLLQLIKKISESALASKA</sequence>
<keyword evidence="6" id="KW-1185">Reference proteome</keyword>
<organism evidence="5 6">
    <name type="scientific">Sulfobacillus thermosulfidooxidans (strain DSM 9293 / VKM B-1269 / AT-1)</name>
    <dbReference type="NCBI Taxonomy" id="929705"/>
    <lineage>
        <taxon>Bacteria</taxon>
        <taxon>Bacillati</taxon>
        <taxon>Bacillota</taxon>
        <taxon>Clostridia</taxon>
        <taxon>Eubacteriales</taxon>
        <taxon>Clostridiales Family XVII. Incertae Sedis</taxon>
        <taxon>Sulfobacillus</taxon>
    </lineage>
</organism>
<dbReference type="PANTHER" id="PTHR42756">
    <property type="entry name" value="TRANSCRIPTIONAL REGULATOR, MARR"/>
    <property type="match status" value="1"/>
</dbReference>
<proteinExistence type="predicted"/>
<dbReference type="OrthoDB" id="1903871at2"/>
<accession>A0A1W1WD61</accession>
<evidence type="ECO:0000256" key="1">
    <source>
        <dbReference type="ARBA" id="ARBA00023015"/>
    </source>
</evidence>
<protein>
    <submittedName>
        <fullName evidence="5">DNA-binding transcriptional regulator, MarR family</fullName>
    </submittedName>
</protein>
<dbReference type="SUPFAM" id="SSF46785">
    <property type="entry name" value="Winged helix' DNA-binding domain"/>
    <property type="match status" value="1"/>
</dbReference>
<dbReference type="Proteomes" id="UP000192660">
    <property type="component" value="Unassembled WGS sequence"/>
</dbReference>
<evidence type="ECO:0000259" key="4">
    <source>
        <dbReference type="PROSITE" id="PS50995"/>
    </source>
</evidence>
<dbReference type="PANTHER" id="PTHR42756:SF1">
    <property type="entry name" value="TRANSCRIPTIONAL REPRESSOR OF EMRAB OPERON"/>
    <property type="match status" value="1"/>
</dbReference>
<dbReference type="InterPro" id="IPR001845">
    <property type="entry name" value="HTH_ArsR_DNA-bd_dom"/>
</dbReference>
<dbReference type="GO" id="GO:0003677">
    <property type="term" value="F:DNA binding"/>
    <property type="evidence" value="ECO:0007669"/>
    <property type="project" value="UniProtKB-KW"/>
</dbReference>
<dbReference type="InterPro" id="IPR036388">
    <property type="entry name" value="WH-like_DNA-bd_sf"/>
</dbReference>
<dbReference type="PROSITE" id="PS50995">
    <property type="entry name" value="HTH_MARR_2"/>
    <property type="match status" value="1"/>
</dbReference>
<evidence type="ECO:0000256" key="3">
    <source>
        <dbReference type="ARBA" id="ARBA00023163"/>
    </source>
</evidence>
<evidence type="ECO:0000313" key="6">
    <source>
        <dbReference type="Proteomes" id="UP000192660"/>
    </source>
</evidence>
<gene>
    <name evidence="5" type="ORF">SAMN00768000_1476</name>
</gene>
<dbReference type="Gene3D" id="1.10.10.10">
    <property type="entry name" value="Winged helix-like DNA-binding domain superfamily/Winged helix DNA-binding domain"/>
    <property type="match status" value="1"/>
</dbReference>
<dbReference type="EMBL" id="FWWY01000001">
    <property type="protein sequence ID" value="SMC04122.1"/>
    <property type="molecule type" value="Genomic_DNA"/>
</dbReference>
<feature type="domain" description="HTH marR-type" evidence="4">
    <location>
        <begin position="4"/>
        <end position="138"/>
    </location>
</feature>
<reference evidence="6" key="1">
    <citation type="submission" date="2017-04" db="EMBL/GenBank/DDBJ databases">
        <authorList>
            <person name="Varghese N."/>
            <person name="Submissions S."/>
        </authorList>
    </citation>
    <scope>NUCLEOTIDE SEQUENCE [LARGE SCALE GENOMIC DNA]</scope>
    <source>
        <strain evidence="6">DSM 9293</strain>
    </source>
</reference>
<dbReference type="SMART" id="SM00347">
    <property type="entry name" value="HTH_MARR"/>
    <property type="match status" value="1"/>
</dbReference>
<keyword evidence="1" id="KW-0805">Transcription regulation</keyword>
<dbReference type="Pfam" id="PF12802">
    <property type="entry name" value="MarR_2"/>
    <property type="match status" value="1"/>
</dbReference>
<dbReference type="InterPro" id="IPR036390">
    <property type="entry name" value="WH_DNA-bd_sf"/>
</dbReference>
<keyword evidence="2 5" id="KW-0238">DNA-binding</keyword>
<dbReference type="STRING" id="28034.BFX07_13635"/>
<dbReference type="SMART" id="SM00418">
    <property type="entry name" value="HTH_ARSR"/>
    <property type="match status" value="1"/>
</dbReference>
<evidence type="ECO:0000256" key="2">
    <source>
        <dbReference type="ARBA" id="ARBA00023125"/>
    </source>
</evidence>